<reference evidence="3 4" key="1">
    <citation type="submission" date="2021-01" db="EMBL/GenBank/DDBJ databases">
        <title>Whole genome shotgun sequence of Asanoa siamensis NBRC 107932.</title>
        <authorList>
            <person name="Komaki H."/>
            <person name="Tamura T."/>
        </authorList>
    </citation>
    <scope>NUCLEOTIDE SEQUENCE [LARGE SCALE GENOMIC DNA]</scope>
    <source>
        <strain evidence="3 4">NBRC 107932</strain>
    </source>
</reference>
<proteinExistence type="predicted"/>
<name>A0ABQ4D2G2_9ACTN</name>
<keyword evidence="4" id="KW-1185">Reference proteome</keyword>
<feature type="chain" id="PRO_5045869670" evidence="2">
    <location>
        <begin position="24"/>
        <end position="409"/>
    </location>
</feature>
<keyword evidence="1" id="KW-1133">Transmembrane helix</keyword>
<gene>
    <name evidence="3" type="ORF">Asi02nite_72470</name>
</gene>
<dbReference type="EMBL" id="BONE01000101">
    <property type="protein sequence ID" value="GIF77729.1"/>
    <property type="molecule type" value="Genomic_DNA"/>
</dbReference>
<protein>
    <submittedName>
        <fullName evidence="3">Uncharacterized protein</fullName>
    </submittedName>
</protein>
<evidence type="ECO:0000313" key="4">
    <source>
        <dbReference type="Proteomes" id="UP000604117"/>
    </source>
</evidence>
<accession>A0ABQ4D2G2</accession>
<evidence type="ECO:0000313" key="3">
    <source>
        <dbReference type="EMBL" id="GIF77729.1"/>
    </source>
</evidence>
<feature type="signal peptide" evidence="2">
    <location>
        <begin position="1"/>
        <end position="23"/>
    </location>
</feature>
<dbReference type="Proteomes" id="UP000604117">
    <property type="component" value="Unassembled WGS sequence"/>
</dbReference>
<evidence type="ECO:0000256" key="2">
    <source>
        <dbReference type="SAM" id="SignalP"/>
    </source>
</evidence>
<feature type="transmembrane region" description="Helical" evidence="1">
    <location>
        <begin position="117"/>
        <end position="141"/>
    </location>
</feature>
<sequence length="409" mass="42973">MHRYLLALLAFLFVLAPTVPATAAPPGDTVTVNVYVVPEPIAAGSRDESLAAIAGRTLGDPARAAEIFALNDGREQPDGASLTSATEVARTGWVLVLPADARGPDVRTASLARSKPYWTWPLALSLIGAVVLGVLTVLVVARRRVVGSIRRWTDRTRDARGNRQRKRRLRATRARLAADQGRDTRDVTLAMTAAAGVGSDAEVYAVVIDGDGVTAWLSTPTTPTPFWTATGSGQWRSGLPTPGPVDPLSMPARVGVTEDGGTLVVDISWLDGVLSVTGDAQGARETVDHLLREVTRHRPGTLIVDLASLSGAAELADLVRASAPALDEAGSVMVQAARRRRLTGIVVAVGEPDPETAASLVRLSSSGAGGWASVVLGRVPGAHWQWHANADGTLELPELDQTVVVPTQP</sequence>
<comment type="caution">
    <text evidence="3">The sequence shown here is derived from an EMBL/GenBank/DDBJ whole genome shotgun (WGS) entry which is preliminary data.</text>
</comment>
<keyword evidence="2" id="KW-0732">Signal</keyword>
<dbReference type="RefSeq" id="WP_203718585.1">
    <property type="nucleotide sequence ID" value="NZ_BONE01000101.1"/>
</dbReference>
<keyword evidence="1" id="KW-0472">Membrane</keyword>
<organism evidence="3 4">
    <name type="scientific">Asanoa siamensis</name>
    <dbReference type="NCBI Taxonomy" id="926357"/>
    <lineage>
        <taxon>Bacteria</taxon>
        <taxon>Bacillati</taxon>
        <taxon>Actinomycetota</taxon>
        <taxon>Actinomycetes</taxon>
        <taxon>Micromonosporales</taxon>
        <taxon>Micromonosporaceae</taxon>
        <taxon>Asanoa</taxon>
    </lineage>
</organism>
<keyword evidence="1" id="KW-0812">Transmembrane</keyword>
<evidence type="ECO:0000256" key="1">
    <source>
        <dbReference type="SAM" id="Phobius"/>
    </source>
</evidence>